<feature type="domain" description="Sulfatase N-terminal" evidence="3">
    <location>
        <begin position="25"/>
        <end position="290"/>
    </location>
</feature>
<dbReference type="PANTHER" id="PTHR43751:SF1">
    <property type="entry name" value="SULFATASE ATSG-RELATED"/>
    <property type="match status" value="1"/>
</dbReference>
<reference evidence="4 5" key="1">
    <citation type="submission" date="2018-07" db="EMBL/GenBank/DDBJ databases">
        <title>Genome sequencing of Runella.</title>
        <authorList>
            <person name="Baek M.-G."/>
            <person name="Yi H."/>
        </authorList>
    </citation>
    <scope>NUCLEOTIDE SEQUENCE [LARGE SCALE GENOMIC DNA]</scope>
    <source>
        <strain evidence="4 5">HYN0085</strain>
    </source>
</reference>
<dbReference type="InterPro" id="IPR000917">
    <property type="entry name" value="Sulfatase_N"/>
</dbReference>
<organism evidence="4 5">
    <name type="scientific">Runella rosea</name>
    <dbReference type="NCBI Taxonomy" id="2259595"/>
    <lineage>
        <taxon>Bacteria</taxon>
        <taxon>Pseudomonadati</taxon>
        <taxon>Bacteroidota</taxon>
        <taxon>Cytophagia</taxon>
        <taxon>Cytophagales</taxon>
        <taxon>Spirosomataceae</taxon>
        <taxon>Runella</taxon>
    </lineage>
</organism>
<comment type="similarity">
    <text evidence="1">Belongs to the sulfatase family.</text>
</comment>
<gene>
    <name evidence="4" type="ORF">DR864_11535</name>
</gene>
<dbReference type="KEGG" id="run:DR864_11535"/>
<dbReference type="InterPro" id="IPR052701">
    <property type="entry name" value="GAG_Ulvan_Degrading_Sulfatases"/>
</dbReference>
<dbReference type="Gene3D" id="3.40.720.10">
    <property type="entry name" value="Alkaline Phosphatase, subunit A"/>
    <property type="match status" value="1"/>
</dbReference>
<dbReference type="PROSITE" id="PS00523">
    <property type="entry name" value="SULFATASE_1"/>
    <property type="match status" value="1"/>
</dbReference>
<evidence type="ECO:0000259" key="3">
    <source>
        <dbReference type="Pfam" id="PF00884"/>
    </source>
</evidence>
<proteinExistence type="inferred from homology"/>
<dbReference type="GO" id="GO:0016787">
    <property type="term" value="F:hydrolase activity"/>
    <property type="evidence" value="ECO:0007669"/>
    <property type="project" value="UniProtKB-KW"/>
</dbReference>
<dbReference type="RefSeq" id="WP_114067119.1">
    <property type="nucleotide sequence ID" value="NZ_CP030850.1"/>
</dbReference>
<evidence type="ECO:0000256" key="2">
    <source>
        <dbReference type="ARBA" id="ARBA00022801"/>
    </source>
</evidence>
<keyword evidence="5" id="KW-1185">Reference proteome</keyword>
<dbReference type="OrthoDB" id="9789742at2"/>
<dbReference type="Proteomes" id="UP000251993">
    <property type="component" value="Chromosome"/>
</dbReference>
<dbReference type="EMBL" id="CP030850">
    <property type="protein sequence ID" value="AXE18335.1"/>
    <property type="molecule type" value="Genomic_DNA"/>
</dbReference>
<keyword evidence="2" id="KW-0378">Hydrolase</keyword>
<protein>
    <submittedName>
        <fullName evidence="4">Heparan N-sulfatase</fullName>
    </submittedName>
</protein>
<evidence type="ECO:0000313" key="5">
    <source>
        <dbReference type="Proteomes" id="UP000251993"/>
    </source>
</evidence>
<evidence type="ECO:0000313" key="4">
    <source>
        <dbReference type="EMBL" id="AXE18335.1"/>
    </source>
</evidence>
<dbReference type="InterPro" id="IPR024607">
    <property type="entry name" value="Sulfatase_CS"/>
</dbReference>
<accession>A0A344TI64</accession>
<name>A0A344TI64_9BACT</name>
<dbReference type="InterPro" id="IPR017850">
    <property type="entry name" value="Alkaline_phosphatase_core_sf"/>
</dbReference>
<dbReference type="AlphaFoldDB" id="A0A344TI64"/>
<evidence type="ECO:0000256" key="1">
    <source>
        <dbReference type="ARBA" id="ARBA00008779"/>
    </source>
</evidence>
<dbReference type="SUPFAM" id="SSF53649">
    <property type="entry name" value="Alkaline phosphatase-like"/>
    <property type="match status" value="1"/>
</dbReference>
<sequence>MKVIKFLTFGLLYLFGHPLWAQKKPNILFCIADDWGKHAGIYGNKVVKTPNFDRLASEGVVFTNAFCGSPSCTPSRATILTGRYPHQNEESGNLWSTLQTKLPNYASILAQNGYHVGLERKGWGPGDFKVGGYEQNPAGKSYKNFDEFLEKRPADSPFCYWFGSQDPHRVYEAGTGKASGMNPADVRVPAYWPDTPEIRNDVLDYYYEVQRFDREVGQFIKKLEEIGELENTLIVVTSDNGMPFPRAKANVYDAGTNLPLVFYWKGKIAAHATNTFMSFVDFAPTFLEVARLPIPKEMSGKSLWPLLINQTQNHRNEVFLERERHANVRRGDRSYPIRAIRTRDFLYIQNLAPKQWPAGDPQPYFAVGAYGDVDPGPTKDVILQDSAKYAYYYRLCFAKRPAEELYDLKKDPEQVNNLAENGNYQSIKKDLSMKLTQWRKETADPRMAGKQPFETYPYYGNSAKTEQMKN</sequence>
<dbReference type="PANTHER" id="PTHR43751">
    <property type="entry name" value="SULFATASE"/>
    <property type="match status" value="1"/>
</dbReference>
<dbReference type="CDD" id="cd16027">
    <property type="entry name" value="SGSH"/>
    <property type="match status" value="1"/>
</dbReference>
<dbReference type="Pfam" id="PF00884">
    <property type="entry name" value="Sulfatase"/>
    <property type="match status" value="1"/>
</dbReference>